<comment type="cofactor">
    <cofactor evidence="1">
        <name>thiamine diphosphate</name>
        <dbReference type="ChEBI" id="CHEBI:58937"/>
    </cofactor>
</comment>
<comment type="caution">
    <text evidence="6">The sequence shown here is derived from an EMBL/GenBank/DDBJ whole genome shotgun (WGS) entry which is preliminary data.</text>
</comment>
<sequence>MTLMNHGQARRAESHAPSARSSRRGARGTRPAAPTPSSPDVVSTASSARSAQEAVGHDDGVETPAPPRELVLAKAITAALHDELAADPRTLLIGEDIGALGGVFRVTDGLQKEFGPRRVIDSPLAESGIVGTSIGLAMRGHRPVAEIQFDGFVFPAFNQITTQLAKISSRTAGKVHLPVTIRLPYGGSIGSIEHHSESPEALFAHTAGLRIITPSNAHDAYWMTRQAVRCEDPVIILEPKRRYWLKGMVDFSTPAQDAFTAQVVREGTDATIACYGPLVPVALAAAEAAAQDGRSIEVVDVRSISPLDDETIARSAAKTQRLIVAHEAPTFGGFGAEIAARVSERAHHRLVAPVLRVGGFHMPYPPSQQEHRYLPDIDRMLEAVDRSFSHPRR</sequence>
<dbReference type="Gene3D" id="3.40.50.970">
    <property type="match status" value="1"/>
</dbReference>
<dbReference type="CDD" id="cd07036">
    <property type="entry name" value="TPP_PYR_E1-PDHc-beta_like"/>
    <property type="match status" value="1"/>
</dbReference>
<dbReference type="InterPro" id="IPR009014">
    <property type="entry name" value="Transketo_C/PFOR_II"/>
</dbReference>
<dbReference type="EC" id="1.2.4.4" evidence="2"/>
<dbReference type="Pfam" id="PF02780">
    <property type="entry name" value="Transketolase_C"/>
    <property type="match status" value="1"/>
</dbReference>
<keyword evidence="7" id="KW-1185">Reference proteome</keyword>
<dbReference type="PANTHER" id="PTHR42980">
    <property type="entry name" value="2-OXOISOVALERATE DEHYDROGENASE SUBUNIT BETA-RELATED"/>
    <property type="match status" value="1"/>
</dbReference>
<proteinExistence type="predicted"/>
<dbReference type="InterPro" id="IPR029061">
    <property type="entry name" value="THDP-binding"/>
</dbReference>
<evidence type="ECO:0000313" key="7">
    <source>
        <dbReference type="Proteomes" id="UP001500236"/>
    </source>
</evidence>
<evidence type="ECO:0000259" key="5">
    <source>
        <dbReference type="SMART" id="SM00861"/>
    </source>
</evidence>
<dbReference type="SMART" id="SM00861">
    <property type="entry name" value="Transket_pyr"/>
    <property type="match status" value="1"/>
</dbReference>
<feature type="region of interest" description="Disordered" evidence="4">
    <location>
        <begin position="1"/>
        <end position="65"/>
    </location>
</feature>
<evidence type="ECO:0000313" key="6">
    <source>
        <dbReference type="EMBL" id="GAA3075329.1"/>
    </source>
</evidence>
<dbReference type="InterPro" id="IPR005475">
    <property type="entry name" value="Transketolase-like_Pyr-bd"/>
</dbReference>
<reference evidence="7" key="1">
    <citation type="journal article" date="2019" name="Int. J. Syst. Evol. Microbiol.">
        <title>The Global Catalogue of Microorganisms (GCM) 10K type strain sequencing project: providing services to taxonomists for standard genome sequencing and annotation.</title>
        <authorList>
            <consortium name="The Broad Institute Genomics Platform"/>
            <consortium name="The Broad Institute Genome Sequencing Center for Infectious Disease"/>
            <person name="Wu L."/>
            <person name="Ma J."/>
        </authorList>
    </citation>
    <scope>NUCLEOTIDE SEQUENCE [LARGE SCALE GENOMIC DNA]</scope>
    <source>
        <strain evidence="7">JCM 14309</strain>
    </source>
</reference>
<accession>A0ABP6M3N3</accession>
<evidence type="ECO:0000256" key="2">
    <source>
        <dbReference type="ARBA" id="ARBA00012277"/>
    </source>
</evidence>
<dbReference type="PANTHER" id="PTHR42980:SF1">
    <property type="entry name" value="2-OXOISOVALERATE DEHYDROGENASE SUBUNIT BETA, MITOCHONDRIAL"/>
    <property type="match status" value="1"/>
</dbReference>
<protein>
    <recommendedName>
        <fullName evidence="2">3-methyl-2-oxobutanoate dehydrogenase (2-methylpropanoyl-transferring)</fullName>
        <ecNumber evidence="2">1.2.4.4</ecNumber>
    </recommendedName>
</protein>
<evidence type="ECO:0000256" key="4">
    <source>
        <dbReference type="SAM" id="MobiDB-lite"/>
    </source>
</evidence>
<dbReference type="Pfam" id="PF02779">
    <property type="entry name" value="Transket_pyr"/>
    <property type="match status" value="1"/>
</dbReference>
<dbReference type="SUPFAM" id="SSF52518">
    <property type="entry name" value="Thiamin diphosphate-binding fold (THDP-binding)"/>
    <property type="match status" value="1"/>
</dbReference>
<dbReference type="EMBL" id="BAAAVT010000025">
    <property type="protein sequence ID" value="GAA3075329.1"/>
    <property type="molecule type" value="Genomic_DNA"/>
</dbReference>
<feature type="compositionally biased region" description="Polar residues" evidence="4">
    <location>
        <begin position="38"/>
        <end position="50"/>
    </location>
</feature>
<dbReference type="Proteomes" id="UP001500236">
    <property type="component" value="Unassembled WGS sequence"/>
</dbReference>
<evidence type="ECO:0000256" key="1">
    <source>
        <dbReference type="ARBA" id="ARBA00001964"/>
    </source>
</evidence>
<name>A0ABP6M3N3_9MICC</name>
<evidence type="ECO:0000256" key="3">
    <source>
        <dbReference type="ARBA" id="ARBA00023002"/>
    </source>
</evidence>
<gene>
    <name evidence="6" type="ORF">GCM10010529_28900</name>
</gene>
<dbReference type="SUPFAM" id="SSF52922">
    <property type="entry name" value="TK C-terminal domain-like"/>
    <property type="match status" value="1"/>
</dbReference>
<organism evidence="6 7">
    <name type="scientific">Nesterenkonia aethiopica</name>
    <dbReference type="NCBI Taxonomy" id="269144"/>
    <lineage>
        <taxon>Bacteria</taxon>
        <taxon>Bacillati</taxon>
        <taxon>Actinomycetota</taxon>
        <taxon>Actinomycetes</taxon>
        <taxon>Micrococcales</taxon>
        <taxon>Micrococcaceae</taxon>
        <taxon>Nesterenkonia</taxon>
    </lineage>
</organism>
<feature type="domain" description="Transketolase-like pyrimidine-binding" evidence="5">
    <location>
        <begin position="70"/>
        <end position="245"/>
    </location>
</feature>
<dbReference type="RefSeq" id="WP_237090049.1">
    <property type="nucleotide sequence ID" value="NZ_BAAAVT010000025.1"/>
</dbReference>
<keyword evidence="3" id="KW-0560">Oxidoreductase</keyword>
<dbReference type="Gene3D" id="3.40.50.920">
    <property type="match status" value="1"/>
</dbReference>
<dbReference type="InterPro" id="IPR033248">
    <property type="entry name" value="Transketolase_C"/>
</dbReference>